<dbReference type="Gene3D" id="3.40.50.1000">
    <property type="entry name" value="HAD superfamily/HAD-like"/>
    <property type="match status" value="1"/>
</dbReference>
<dbReference type="InterPro" id="IPR036412">
    <property type="entry name" value="HAD-like_sf"/>
</dbReference>
<reference evidence="1 2" key="1">
    <citation type="submission" date="2015-07" db="EMBL/GenBank/DDBJ databases">
        <title>Genome sequence of Leptolinea tardivitalis DSM 16556.</title>
        <authorList>
            <person name="Hemp J."/>
            <person name="Ward L.M."/>
            <person name="Pace L.A."/>
            <person name="Fischer W.W."/>
        </authorList>
    </citation>
    <scope>NUCLEOTIDE SEQUENCE [LARGE SCALE GENOMIC DNA]</scope>
    <source>
        <strain evidence="1 2">YMTK-2</strain>
    </source>
</reference>
<name>A0A0N8GLN8_9CHLR</name>
<organism evidence="1 2">
    <name type="scientific">Leptolinea tardivitalis</name>
    <dbReference type="NCBI Taxonomy" id="229920"/>
    <lineage>
        <taxon>Bacteria</taxon>
        <taxon>Bacillati</taxon>
        <taxon>Chloroflexota</taxon>
        <taxon>Anaerolineae</taxon>
        <taxon>Anaerolineales</taxon>
        <taxon>Anaerolineaceae</taxon>
        <taxon>Leptolinea</taxon>
    </lineage>
</organism>
<dbReference type="Proteomes" id="UP000050430">
    <property type="component" value="Unassembled WGS sequence"/>
</dbReference>
<gene>
    <name evidence="1" type="ORF">ADM99_07730</name>
</gene>
<proteinExistence type="predicted"/>
<evidence type="ECO:0000313" key="2">
    <source>
        <dbReference type="Proteomes" id="UP000050430"/>
    </source>
</evidence>
<evidence type="ECO:0000313" key="1">
    <source>
        <dbReference type="EMBL" id="KPL73018.1"/>
    </source>
</evidence>
<comment type="caution">
    <text evidence="1">The sequence shown here is derived from an EMBL/GenBank/DDBJ whole genome shotgun (WGS) entry which is preliminary data.</text>
</comment>
<evidence type="ECO:0008006" key="3">
    <source>
        <dbReference type="Google" id="ProtNLM"/>
    </source>
</evidence>
<dbReference type="SUPFAM" id="SSF56784">
    <property type="entry name" value="HAD-like"/>
    <property type="match status" value="1"/>
</dbReference>
<sequence>MIDLTIPGAGTAQISHLVLDVNGTIAIDGTLLEGMPRAIASLQNRLDVHLITADTHDRQDQIDHILGMKAVRLQPGDEAVQKAAFIRQLGGSSCAAIGQGANDALMLAEAWLGIAVLSPEGLCADALASARIIMPDIFSAFSLLENPQRIVSTLRK</sequence>
<keyword evidence="2" id="KW-1185">Reference proteome</keyword>
<dbReference type="STRING" id="229920.ADM99_07730"/>
<protein>
    <recommendedName>
        <fullName evidence="3">ATPase P</fullName>
    </recommendedName>
</protein>
<dbReference type="InterPro" id="IPR023214">
    <property type="entry name" value="HAD_sf"/>
</dbReference>
<dbReference type="AlphaFoldDB" id="A0A0N8GLN8"/>
<accession>A0A0N8GLN8</accession>
<dbReference type="EMBL" id="LGCK01000007">
    <property type="protein sequence ID" value="KPL73018.1"/>
    <property type="molecule type" value="Genomic_DNA"/>
</dbReference>